<comment type="caution">
    <text evidence="2">The sequence shown here is derived from an EMBL/GenBank/DDBJ whole genome shotgun (WGS) entry which is preliminary data.</text>
</comment>
<sequence length="128" mass="13337">MPSAVRLEQVADPLRQSSTDAAAVAWHDDAPDEVVLGETGHLAVCGAPDQRDPLGRWLLAQVAAGHSPRDVHLRVLGDEASLGLDGSAAAHPPVGGRAARRPPRGQVGAGRPHRAHAVAAARRGGRRR</sequence>
<feature type="region of interest" description="Disordered" evidence="1">
    <location>
        <begin position="84"/>
        <end position="128"/>
    </location>
</feature>
<proteinExistence type="predicted"/>
<evidence type="ECO:0000313" key="2">
    <source>
        <dbReference type="EMBL" id="GMA85974.1"/>
    </source>
</evidence>
<organism evidence="2 3">
    <name type="scientific">Angustibacter aerolatus</name>
    <dbReference type="NCBI Taxonomy" id="1162965"/>
    <lineage>
        <taxon>Bacteria</taxon>
        <taxon>Bacillati</taxon>
        <taxon>Actinomycetota</taxon>
        <taxon>Actinomycetes</taxon>
        <taxon>Kineosporiales</taxon>
        <taxon>Kineosporiaceae</taxon>
    </lineage>
</organism>
<feature type="compositionally biased region" description="Low complexity" evidence="1">
    <location>
        <begin position="88"/>
        <end position="97"/>
    </location>
</feature>
<evidence type="ECO:0000313" key="3">
    <source>
        <dbReference type="Proteomes" id="UP001157017"/>
    </source>
</evidence>
<name>A0ABQ6JEX1_9ACTN</name>
<reference evidence="3" key="1">
    <citation type="journal article" date="2019" name="Int. J. Syst. Evol. Microbiol.">
        <title>The Global Catalogue of Microorganisms (GCM) 10K type strain sequencing project: providing services to taxonomists for standard genome sequencing and annotation.</title>
        <authorList>
            <consortium name="The Broad Institute Genomics Platform"/>
            <consortium name="The Broad Institute Genome Sequencing Center for Infectious Disease"/>
            <person name="Wu L."/>
            <person name="Ma J."/>
        </authorList>
    </citation>
    <scope>NUCLEOTIDE SEQUENCE [LARGE SCALE GENOMIC DNA]</scope>
    <source>
        <strain evidence="3">NBRC 108730</strain>
    </source>
</reference>
<gene>
    <name evidence="2" type="ORF">GCM10025868_12240</name>
</gene>
<dbReference type="EMBL" id="BSUZ01000001">
    <property type="protein sequence ID" value="GMA85974.1"/>
    <property type="molecule type" value="Genomic_DNA"/>
</dbReference>
<keyword evidence="3" id="KW-1185">Reference proteome</keyword>
<evidence type="ECO:0000256" key="1">
    <source>
        <dbReference type="SAM" id="MobiDB-lite"/>
    </source>
</evidence>
<protein>
    <submittedName>
        <fullName evidence="2">Uncharacterized protein</fullName>
    </submittedName>
</protein>
<accession>A0ABQ6JEX1</accession>
<dbReference type="Proteomes" id="UP001157017">
    <property type="component" value="Unassembled WGS sequence"/>
</dbReference>